<dbReference type="OrthoDB" id="9806179at2"/>
<feature type="domain" description="FAD/NAD(P)-binding" evidence="10">
    <location>
        <begin position="4"/>
        <end position="299"/>
    </location>
</feature>
<dbReference type="EC" id="1.8.1.9" evidence="8"/>
<keyword evidence="2 8" id="KW-0285">Flavoprotein</keyword>
<comment type="subunit">
    <text evidence="8">Homodimer.</text>
</comment>
<evidence type="ECO:0000256" key="8">
    <source>
        <dbReference type="RuleBase" id="RU003880"/>
    </source>
</evidence>
<organism evidence="11 12">
    <name type="scientific">Leptospira semungkisensis</name>
    <dbReference type="NCBI Taxonomy" id="2484985"/>
    <lineage>
        <taxon>Bacteria</taxon>
        <taxon>Pseudomonadati</taxon>
        <taxon>Spirochaetota</taxon>
        <taxon>Spirochaetia</taxon>
        <taxon>Leptospirales</taxon>
        <taxon>Leptospiraceae</taxon>
        <taxon>Leptospira</taxon>
    </lineage>
</organism>
<keyword evidence="4 9" id="KW-0521">NADP</keyword>
<evidence type="ECO:0000259" key="10">
    <source>
        <dbReference type="Pfam" id="PF07992"/>
    </source>
</evidence>
<evidence type="ECO:0000313" key="11">
    <source>
        <dbReference type="EMBL" id="TGK00653.1"/>
    </source>
</evidence>
<dbReference type="InterPro" id="IPR023753">
    <property type="entry name" value="FAD/NAD-binding_dom"/>
</dbReference>
<comment type="similarity">
    <text evidence="1 8">Belongs to the class-II pyridine nucleotide-disulfide oxidoreductase family.</text>
</comment>
<evidence type="ECO:0000256" key="3">
    <source>
        <dbReference type="ARBA" id="ARBA00022827"/>
    </source>
</evidence>
<dbReference type="PROSITE" id="PS00573">
    <property type="entry name" value="PYRIDINE_REDOX_2"/>
    <property type="match status" value="1"/>
</dbReference>
<dbReference type="PRINTS" id="PR00368">
    <property type="entry name" value="FADPNR"/>
</dbReference>
<comment type="cofactor">
    <cofactor evidence="9">
        <name>FAD</name>
        <dbReference type="ChEBI" id="CHEBI:57692"/>
    </cofactor>
    <text evidence="9">Binds 1 FAD per subunit.</text>
</comment>
<dbReference type="GO" id="GO:0005737">
    <property type="term" value="C:cytoplasm"/>
    <property type="evidence" value="ECO:0007669"/>
    <property type="project" value="InterPro"/>
</dbReference>
<keyword evidence="5 8" id="KW-0560">Oxidoreductase</keyword>
<reference evidence="11" key="1">
    <citation type="journal article" date="2019" name="PLoS Negl. Trop. Dis.">
        <title>Revisiting the worldwide diversity of Leptospira species in the environment.</title>
        <authorList>
            <person name="Vincent A.T."/>
            <person name="Schiettekatte O."/>
            <person name="Bourhy P."/>
            <person name="Veyrier F.J."/>
            <person name="Picardeau M."/>
        </authorList>
    </citation>
    <scope>NUCLEOTIDE SEQUENCE [LARGE SCALE GENOMIC DNA]</scope>
    <source>
        <strain evidence="11">SSS9</strain>
    </source>
</reference>
<evidence type="ECO:0000256" key="6">
    <source>
        <dbReference type="ARBA" id="ARBA00023157"/>
    </source>
</evidence>
<keyword evidence="12" id="KW-1185">Reference proteome</keyword>
<dbReference type="GO" id="GO:0019430">
    <property type="term" value="P:removal of superoxide radicals"/>
    <property type="evidence" value="ECO:0007669"/>
    <property type="project" value="UniProtKB-UniRule"/>
</dbReference>
<protein>
    <recommendedName>
        <fullName evidence="8">Thioredoxin reductase</fullName>
        <ecNumber evidence="8">1.8.1.9</ecNumber>
    </recommendedName>
</protein>
<keyword evidence="6" id="KW-1015">Disulfide bond</keyword>
<keyword evidence="7 8" id="KW-0676">Redox-active center</keyword>
<dbReference type="InterPro" id="IPR050097">
    <property type="entry name" value="Ferredoxin-NADP_redctase_2"/>
</dbReference>
<evidence type="ECO:0000256" key="4">
    <source>
        <dbReference type="ARBA" id="ARBA00022857"/>
    </source>
</evidence>
<dbReference type="PRINTS" id="PR00469">
    <property type="entry name" value="PNDRDTASEII"/>
</dbReference>
<keyword evidence="3 8" id="KW-0274">FAD</keyword>
<dbReference type="Gene3D" id="3.50.50.60">
    <property type="entry name" value="FAD/NAD(P)-binding domain"/>
    <property type="match status" value="2"/>
</dbReference>
<dbReference type="EMBL" id="RQEP01000018">
    <property type="protein sequence ID" value="TGK00653.1"/>
    <property type="molecule type" value="Genomic_DNA"/>
</dbReference>
<dbReference type="InterPro" id="IPR008255">
    <property type="entry name" value="Pyr_nucl-diS_OxRdtase_2_AS"/>
</dbReference>
<sequence>MPHKVVIIGSGPAGHTAAIYSARANLNPVMYEGFMAGGIAAGGQLTTTTEVENFPGFPEGIDGTKLTTLFREQSEKYGTKIFTQTITKVDFSKRPFRIWSDDELIEAETVIIATGATAKRMFIPGEDSYWQKGISACAVCDGALPIYRNKELAVVGGGDSAVEEAAHLTKFASKVYLIHRRDSLRASKIMQKRATTHPKIQIIWNTQVEGAQGNGNQLTSLSVKEVNTGKVTELPVGGLFYAIGHKPNTEIFEGQLDLDESGYIKTVPGTTKTSVDGVFAAGDVQDKVYRQAITAAGSGCMAALEAERWLEAQEE</sequence>
<accession>A0A4R9FQ81</accession>
<dbReference type="InterPro" id="IPR036188">
    <property type="entry name" value="FAD/NAD-bd_sf"/>
</dbReference>
<dbReference type="SUPFAM" id="SSF51905">
    <property type="entry name" value="FAD/NAD(P)-binding domain"/>
    <property type="match status" value="1"/>
</dbReference>
<dbReference type="FunFam" id="3.50.50.60:FF:000064">
    <property type="entry name" value="Thioredoxin reductase"/>
    <property type="match status" value="1"/>
</dbReference>
<name>A0A4R9FQ81_9LEPT</name>
<evidence type="ECO:0000313" key="12">
    <source>
        <dbReference type="Proteomes" id="UP000297453"/>
    </source>
</evidence>
<evidence type="ECO:0000256" key="9">
    <source>
        <dbReference type="RuleBase" id="RU003881"/>
    </source>
</evidence>
<evidence type="ECO:0000256" key="2">
    <source>
        <dbReference type="ARBA" id="ARBA00022630"/>
    </source>
</evidence>
<evidence type="ECO:0000256" key="5">
    <source>
        <dbReference type="ARBA" id="ARBA00023002"/>
    </source>
</evidence>
<dbReference type="GO" id="GO:0004791">
    <property type="term" value="F:thioredoxin-disulfide reductase (NADPH) activity"/>
    <property type="evidence" value="ECO:0007669"/>
    <property type="project" value="UniProtKB-UniRule"/>
</dbReference>
<proteinExistence type="inferred from homology"/>
<comment type="catalytic activity">
    <reaction evidence="8">
        <text>[thioredoxin]-dithiol + NADP(+) = [thioredoxin]-disulfide + NADPH + H(+)</text>
        <dbReference type="Rhea" id="RHEA:20345"/>
        <dbReference type="Rhea" id="RHEA-COMP:10698"/>
        <dbReference type="Rhea" id="RHEA-COMP:10700"/>
        <dbReference type="ChEBI" id="CHEBI:15378"/>
        <dbReference type="ChEBI" id="CHEBI:29950"/>
        <dbReference type="ChEBI" id="CHEBI:50058"/>
        <dbReference type="ChEBI" id="CHEBI:57783"/>
        <dbReference type="ChEBI" id="CHEBI:58349"/>
        <dbReference type="EC" id="1.8.1.9"/>
    </reaction>
</comment>
<dbReference type="PANTHER" id="PTHR48105">
    <property type="entry name" value="THIOREDOXIN REDUCTASE 1-RELATED-RELATED"/>
    <property type="match status" value="1"/>
</dbReference>
<gene>
    <name evidence="11" type="primary">trxB</name>
    <name evidence="11" type="ORF">EHO59_11940</name>
</gene>
<dbReference type="InterPro" id="IPR005982">
    <property type="entry name" value="Thioredox_Rdtase"/>
</dbReference>
<evidence type="ECO:0000256" key="7">
    <source>
        <dbReference type="ARBA" id="ARBA00023284"/>
    </source>
</evidence>
<dbReference type="RefSeq" id="WP_135588283.1">
    <property type="nucleotide sequence ID" value="NZ_RQEP01000018.1"/>
</dbReference>
<comment type="caution">
    <text evidence="11">The sequence shown here is derived from an EMBL/GenBank/DDBJ whole genome shotgun (WGS) entry which is preliminary data.</text>
</comment>
<evidence type="ECO:0000256" key="1">
    <source>
        <dbReference type="ARBA" id="ARBA00009333"/>
    </source>
</evidence>
<dbReference type="NCBIfam" id="TIGR01292">
    <property type="entry name" value="TRX_reduct"/>
    <property type="match status" value="1"/>
</dbReference>
<dbReference type="Pfam" id="PF07992">
    <property type="entry name" value="Pyr_redox_2"/>
    <property type="match status" value="1"/>
</dbReference>
<dbReference type="AlphaFoldDB" id="A0A4R9FQ81"/>
<dbReference type="Proteomes" id="UP000297453">
    <property type="component" value="Unassembled WGS sequence"/>
</dbReference>